<feature type="chain" id="PRO_5036697238" evidence="2">
    <location>
        <begin position="24"/>
        <end position="325"/>
    </location>
</feature>
<dbReference type="AlphaFoldDB" id="A0A918A751"/>
<proteinExistence type="predicted"/>
<keyword evidence="4" id="KW-1185">Reference proteome</keyword>
<evidence type="ECO:0000256" key="2">
    <source>
        <dbReference type="SAM" id="SignalP"/>
    </source>
</evidence>
<evidence type="ECO:0000313" key="4">
    <source>
        <dbReference type="Proteomes" id="UP000660745"/>
    </source>
</evidence>
<feature type="signal peptide" evidence="2">
    <location>
        <begin position="1"/>
        <end position="23"/>
    </location>
</feature>
<sequence length="325" mass="34531">MWRVAASRMIPCALALATLTLSACTSTGPTLTGGEPKASGVAGGGDPGTSVEQSPTPSALTAEAYKTELATRQKSMSGAIKSMVAARTVKTLDQRVERTRKALDGAATELAALAPPPEVQAQHDAYVASLRQVAGDLDATAVKVGAFDLCTPPAVLADLGGSLSELDKTGEALQAAGDYPADIVSVKAGKKQTRRLSNGTFLRKSGLGGRSFLQIHNGGSRDAVINVMRGKSKVLSVYVRRKAKFKINNVSDGTYRVYFTHGVDWDRKGGAFNRECSFQRFQKSVKFKTTITATQIRWTDWRITLHAITGGNARTSPVDPDDFPG</sequence>
<reference evidence="3" key="1">
    <citation type="journal article" date="2014" name="Int. J. Syst. Evol. Microbiol.">
        <title>Complete genome sequence of Corynebacterium casei LMG S-19264T (=DSM 44701T), isolated from a smear-ripened cheese.</title>
        <authorList>
            <consortium name="US DOE Joint Genome Institute (JGI-PGF)"/>
            <person name="Walter F."/>
            <person name="Albersmeier A."/>
            <person name="Kalinowski J."/>
            <person name="Ruckert C."/>
        </authorList>
    </citation>
    <scope>NUCLEOTIDE SEQUENCE</scope>
    <source>
        <strain evidence="3">CGMCC 4.7430</strain>
    </source>
</reference>
<gene>
    <name evidence="3" type="ORF">GCM10012278_40540</name>
</gene>
<feature type="region of interest" description="Disordered" evidence="1">
    <location>
        <begin position="29"/>
        <end position="57"/>
    </location>
</feature>
<protein>
    <submittedName>
        <fullName evidence="3">Uncharacterized protein</fullName>
    </submittedName>
</protein>
<accession>A0A918A751</accession>
<evidence type="ECO:0000313" key="3">
    <source>
        <dbReference type="EMBL" id="GGP08515.1"/>
    </source>
</evidence>
<comment type="caution">
    <text evidence="3">The sequence shown here is derived from an EMBL/GenBank/DDBJ whole genome shotgun (WGS) entry which is preliminary data.</text>
</comment>
<name>A0A918A751_9ACTN</name>
<keyword evidence="2" id="KW-0732">Signal</keyword>
<dbReference type="PROSITE" id="PS51257">
    <property type="entry name" value="PROKAR_LIPOPROTEIN"/>
    <property type="match status" value="1"/>
</dbReference>
<evidence type="ECO:0000256" key="1">
    <source>
        <dbReference type="SAM" id="MobiDB-lite"/>
    </source>
</evidence>
<dbReference type="Proteomes" id="UP000660745">
    <property type="component" value="Unassembled WGS sequence"/>
</dbReference>
<organism evidence="3 4">
    <name type="scientific">Nonomuraea glycinis</name>
    <dbReference type="NCBI Taxonomy" id="2047744"/>
    <lineage>
        <taxon>Bacteria</taxon>
        <taxon>Bacillati</taxon>
        <taxon>Actinomycetota</taxon>
        <taxon>Actinomycetes</taxon>
        <taxon>Streptosporangiales</taxon>
        <taxon>Streptosporangiaceae</taxon>
        <taxon>Nonomuraea</taxon>
    </lineage>
</organism>
<reference evidence="3" key="2">
    <citation type="submission" date="2020-09" db="EMBL/GenBank/DDBJ databases">
        <authorList>
            <person name="Sun Q."/>
            <person name="Zhou Y."/>
        </authorList>
    </citation>
    <scope>NUCLEOTIDE SEQUENCE</scope>
    <source>
        <strain evidence="3">CGMCC 4.7430</strain>
    </source>
</reference>
<dbReference type="EMBL" id="BMNK01000006">
    <property type="protein sequence ID" value="GGP08515.1"/>
    <property type="molecule type" value="Genomic_DNA"/>
</dbReference>